<gene>
    <name evidence="2" type="ORF">FHS22_002975</name>
</gene>
<keyword evidence="3" id="KW-1185">Reference proteome</keyword>
<keyword evidence="1" id="KW-1133">Transmembrane helix</keyword>
<reference evidence="2 3" key="1">
    <citation type="submission" date="2020-08" db="EMBL/GenBank/DDBJ databases">
        <title>Genomic Encyclopedia of Type Strains, Phase III (KMG-III): the genomes of soil and plant-associated and newly described type strains.</title>
        <authorList>
            <person name="Whitman W."/>
        </authorList>
    </citation>
    <scope>NUCLEOTIDE SEQUENCE [LARGE SCALE GENOMIC DNA]</scope>
    <source>
        <strain evidence="2 3">CECT 3303</strain>
    </source>
</reference>
<proteinExistence type="predicted"/>
<dbReference type="AlphaFoldDB" id="A0A841D6C0"/>
<protein>
    <submittedName>
        <fullName evidence="2">Uncharacterized protein</fullName>
    </submittedName>
</protein>
<accession>A0A841D6C0</accession>
<organism evidence="2 3">
    <name type="scientific">Planomonospora venezuelensis</name>
    <dbReference type="NCBI Taxonomy" id="1999"/>
    <lineage>
        <taxon>Bacteria</taxon>
        <taxon>Bacillati</taxon>
        <taxon>Actinomycetota</taxon>
        <taxon>Actinomycetes</taxon>
        <taxon>Streptosporangiales</taxon>
        <taxon>Streptosporangiaceae</taxon>
        <taxon>Planomonospora</taxon>
    </lineage>
</organism>
<evidence type="ECO:0000256" key="1">
    <source>
        <dbReference type="SAM" id="Phobius"/>
    </source>
</evidence>
<evidence type="ECO:0000313" key="2">
    <source>
        <dbReference type="EMBL" id="MBB5963695.1"/>
    </source>
</evidence>
<name>A0A841D6C0_PLAVE</name>
<dbReference type="EMBL" id="JACHJJ010000008">
    <property type="protein sequence ID" value="MBB5963695.1"/>
    <property type="molecule type" value="Genomic_DNA"/>
</dbReference>
<keyword evidence="1" id="KW-0472">Membrane</keyword>
<comment type="caution">
    <text evidence="2">The sequence shown here is derived from an EMBL/GenBank/DDBJ whole genome shotgun (WGS) entry which is preliminary data.</text>
</comment>
<feature type="transmembrane region" description="Helical" evidence="1">
    <location>
        <begin position="6"/>
        <end position="26"/>
    </location>
</feature>
<keyword evidence="1" id="KW-0812">Transmembrane</keyword>
<evidence type="ECO:0000313" key="3">
    <source>
        <dbReference type="Proteomes" id="UP000562352"/>
    </source>
</evidence>
<dbReference type="Proteomes" id="UP000562352">
    <property type="component" value="Unassembled WGS sequence"/>
</dbReference>
<sequence>MYEVIAALTPPVVVGGAFVYGVFKLFRSEAAGRRPSKPIDKAESQNG</sequence>